<dbReference type="InterPro" id="IPR010753">
    <property type="entry name" value="DUF1330"/>
</dbReference>
<evidence type="ECO:0000313" key="2">
    <source>
        <dbReference type="EMBL" id="REK73273.1"/>
    </source>
</evidence>
<protein>
    <submittedName>
        <fullName evidence="2">DUF1330 domain-containing protein</fullName>
    </submittedName>
</protein>
<gene>
    <name evidence="2" type="ORF">DX116_06835</name>
</gene>
<accession>A0A371PBH6</accession>
<dbReference type="Gene3D" id="3.30.70.100">
    <property type="match status" value="1"/>
</dbReference>
<comment type="caution">
    <text evidence="2">The sequence shown here is derived from an EMBL/GenBank/DDBJ whole genome shotgun (WGS) entry which is preliminary data.</text>
</comment>
<dbReference type="Proteomes" id="UP000265581">
    <property type="component" value="Unassembled WGS sequence"/>
</dbReference>
<organism evidence="2 3">
    <name type="scientific">Aeromicrobium endophyticum</name>
    <dbReference type="NCBI Taxonomy" id="2292704"/>
    <lineage>
        <taxon>Bacteria</taxon>
        <taxon>Bacillati</taxon>
        <taxon>Actinomycetota</taxon>
        <taxon>Actinomycetes</taxon>
        <taxon>Propionibacteriales</taxon>
        <taxon>Nocardioidaceae</taxon>
        <taxon>Aeromicrobium</taxon>
    </lineage>
</organism>
<dbReference type="InterPro" id="IPR011008">
    <property type="entry name" value="Dimeric_a/b-barrel"/>
</dbReference>
<feature type="domain" description="DUF1330" evidence="1">
    <location>
        <begin position="5"/>
        <end position="101"/>
    </location>
</feature>
<dbReference type="Pfam" id="PF07045">
    <property type="entry name" value="DUF1330"/>
    <property type="match status" value="1"/>
</dbReference>
<dbReference type="PANTHER" id="PTHR41521">
    <property type="match status" value="1"/>
</dbReference>
<sequence length="104" mass="11506">MTSGPGYIVAEVTVHDAETYDQYVERSGPVLEKYGARLLAHAFPSAGELVVKEGGRTFERLVIVQFDSLERVTEFYHSPDYQAVIGLRHDSAESHVYHLAGIPG</sequence>
<evidence type="ECO:0000313" key="3">
    <source>
        <dbReference type="Proteomes" id="UP000265581"/>
    </source>
</evidence>
<dbReference type="OrthoDB" id="9806380at2"/>
<dbReference type="PANTHER" id="PTHR41521:SF4">
    <property type="entry name" value="BLR0684 PROTEIN"/>
    <property type="match status" value="1"/>
</dbReference>
<name>A0A371PBH6_9ACTN</name>
<keyword evidence="3" id="KW-1185">Reference proteome</keyword>
<dbReference type="SUPFAM" id="SSF54909">
    <property type="entry name" value="Dimeric alpha+beta barrel"/>
    <property type="match status" value="1"/>
</dbReference>
<proteinExistence type="predicted"/>
<dbReference type="AlphaFoldDB" id="A0A371PBH6"/>
<reference evidence="2 3" key="1">
    <citation type="submission" date="2018-08" db="EMBL/GenBank/DDBJ databases">
        <title>Aeromicrobium sp. M2KJ-4, whole genome shotgun sequence.</title>
        <authorList>
            <person name="Tuo L."/>
        </authorList>
    </citation>
    <scope>NUCLEOTIDE SEQUENCE [LARGE SCALE GENOMIC DNA]</scope>
    <source>
        <strain evidence="2 3">M2KJ-4</strain>
    </source>
</reference>
<dbReference type="RefSeq" id="WP_119703386.1">
    <property type="nucleotide sequence ID" value="NZ_JBHSOI010000001.1"/>
</dbReference>
<dbReference type="EMBL" id="QUBR01000001">
    <property type="protein sequence ID" value="REK73273.1"/>
    <property type="molecule type" value="Genomic_DNA"/>
</dbReference>
<evidence type="ECO:0000259" key="1">
    <source>
        <dbReference type="Pfam" id="PF07045"/>
    </source>
</evidence>